<dbReference type="SUPFAM" id="SSF56925">
    <property type="entry name" value="OMPA-like"/>
    <property type="match status" value="1"/>
</dbReference>
<keyword evidence="1" id="KW-0732">Signal</keyword>
<keyword evidence="3" id="KW-1185">Reference proteome</keyword>
<dbReference type="InterPro" id="IPR011250">
    <property type="entry name" value="OMP/PagP_B-barrel"/>
</dbReference>
<dbReference type="AlphaFoldDB" id="A0A1G9TJJ3"/>
<sequence>MKYLFLFFCVLAGFSCAAQEVPEIPEYYSPVKSQRLKAPRMEEEVLHRWYVNAEGFIRTDNSTLSNTFNDLISSGSVNKSGWGVLVGYSFREVWAAEAGYSPSPIHNQLTISNSPRDFVFTYKNDSRAIIGRVKRQLFSTGRVKNRSGFWISGGAWLIPNAGTTVDGFEIDGYLYKRGQQHPDTVQITSLTKTATSMTALLELGLEYNVRLSNRLGLGFYYRHLWGMGNSMSTHLTYTVNHANTTTSDIKADGSGWSLGLSLRYTYSLKRDIRGAYGGRSD</sequence>
<dbReference type="RefSeq" id="WP_093205302.1">
    <property type="nucleotide sequence ID" value="NZ_FNGS01000006.1"/>
</dbReference>
<evidence type="ECO:0000313" key="2">
    <source>
        <dbReference type="EMBL" id="SDM47830.1"/>
    </source>
</evidence>
<organism evidence="2 3">
    <name type="scientific">Siphonobacter aquaeclarae</name>
    <dbReference type="NCBI Taxonomy" id="563176"/>
    <lineage>
        <taxon>Bacteria</taxon>
        <taxon>Pseudomonadati</taxon>
        <taxon>Bacteroidota</taxon>
        <taxon>Cytophagia</taxon>
        <taxon>Cytophagales</taxon>
        <taxon>Cytophagaceae</taxon>
        <taxon>Siphonobacter</taxon>
    </lineage>
</organism>
<feature type="signal peptide" evidence="1">
    <location>
        <begin position="1"/>
        <end position="17"/>
    </location>
</feature>
<evidence type="ECO:0008006" key="4">
    <source>
        <dbReference type="Google" id="ProtNLM"/>
    </source>
</evidence>
<dbReference type="STRING" id="563176.SAMN04488090_3584"/>
<feature type="chain" id="PRO_5011535350" description="Outer membrane protein beta-barrel domain-containing protein" evidence="1">
    <location>
        <begin position="18"/>
        <end position="281"/>
    </location>
</feature>
<dbReference type="Proteomes" id="UP000198901">
    <property type="component" value="Unassembled WGS sequence"/>
</dbReference>
<dbReference type="Gene3D" id="2.40.160.20">
    <property type="match status" value="1"/>
</dbReference>
<evidence type="ECO:0000256" key="1">
    <source>
        <dbReference type="SAM" id="SignalP"/>
    </source>
</evidence>
<dbReference type="PROSITE" id="PS51257">
    <property type="entry name" value="PROKAR_LIPOPROTEIN"/>
    <property type="match status" value="1"/>
</dbReference>
<dbReference type="OrthoDB" id="942794at2"/>
<gene>
    <name evidence="2" type="ORF">SAMN04488090_3584</name>
</gene>
<name>A0A1G9TJJ3_9BACT</name>
<proteinExistence type="predicted"/>
<accession>A0A1G9TJJ3</accession>
<dbReference type="EMBL" id="FNGS01000006">
    <property type="protein sequence ID" value="SDM47830.1"/>
    <property type="molecule type" value="Genomic_DNA"/>
</dbReference>
<protein>
    <recommendedName>
        <fullName evidence="4">Outer membrane protein beta-barrel domain-containing protein</fullName>
    </recommendedName>
</protein>
<reference evidence="2 3" key="1">
    <citation type="submission" date="2016-10" db="EMBL/GenBank/DDBJ databases">
        <authorList>
            <person name="de Groot N.N."/>
        </authorList>
    </citation>
    <scope>NUCLEOTIDE SEQUENCE [LARGE SCALE GENOMIC DNA]</scope>
    <source>
        <strain evidence="2 3">DSM 21668</strain>
    </source>
</reference>
<evidence type="ECO:0000313" key="3">
    <source>
        <dbReference type="Proteomes" id="UP000198901"/>
    </source>
</evidence>